<dbReference type="GO" id="GO:0008270">
    <property type="term" value="F:zinc ion binding"/>
    <property type="evidence" value="ECO:0007669"/>
    <property type="project" value="InterPro"/>
</dbReference>
<dbReference type="GO" id="GO:0016491">
    <property type="term" value="F:oxidoreductase activity"/>
    <property type="evidence" value="ECO:0007669"/>
    <property type="project" value="InterPro"/>
</dbReference>
<comment type="caution">
    <text evidence="2">The sequence shown here is derived from an EMBL/GenBank/DDBJ whole genome shotgun (WGS) entry which is preliminary data.</text>
</comment>
<dbReference type="SUPFAM" id="SSF50129">
    <property type="entry name" value="GroES-like"/>
    <property type="match status" value="1"/>
</dbReference>
<evidence type="ECO:0000313" key="3">
    <source>
        <dbReference type="Proteomes" id="UP000070620"/>
    </source>
</evidence>
<name>A0A136PPE4_9ACTN</name>
<dbReference type="PANTHER" id="PTHR44013">
    <property type="entry name" value="ZINC-TYPE ALCOHOL DEHYDROGENASE-LIKE PROTEIN C16A3.02C"/>
    <property type="match status" value="1"/>
</dbReference>
<dbReference type="OrthoDB" id="9801186at2"/>
<evidence type="ECO:0000259" key="1">
    <source>
        <dbReference type="SMART" id="SM00829"/>
    </source>
</evidence>
<protein>
    <submittedName>
        <fullName evidence="2">NADPH:quinone reductase</fullName>
    </submittedName>
</protein>
<sequence length="312" mass="31392">MRAIRIHQYGDASVIAEDDVPRPVPGRGDVLIQVAATSFNPSDIGLRRGLLRSVLPLNLPYTLGGDVAGTVVALGDGVDTLAVGDRVIGRLDTGGAAAEYVTAAADTVVAAPTTVPLPHAAAIPIAGVTAWQAVFEHAGITPGQRVLVNGAGGGVGGFAVQLAKHAGAHVIATASPRSTDVVRQLGADEVVDYTATPLGAALDDPVDVILNLVVVSARHAATLMSLVRPGGVVVSATVALDAPAGSPVTAVRFVARNDTGHLAALVELVDAGAVRVDIAASRPLTDLASVHRDAESGHVRGKTILVPSGSLG</sequence>
<dbReference type="InterPro" id="IPR011032">
    <property type="entry name" value="GroES-like_sf"/>
</dbReference>
<dbReference type="AlphaFoldDB" id="A0A136PPE4"/>
<feature type="domain" description="Enoyl reductase (ER)" evidence="1">
    <location>
        <begin position="10"/>
        <end position="305"/>
    </location>
</feature>
<dbReference type="SMART" id="SM00829">
    <property type="entry name" value="PKS_ER"/>
    <property type="match status" value="1"/>
</dbReference>
<dbReference type="PANTHER" id="PTHR44013:SF1">
    <property type="entry name" value="ZINC-TYPE ALCOHOL DEHYDROGENASE-LIKE PROTEIN C16A3.02C"/>
    <property type="match status" value="1"/>
</dbReference>
<dbReference type="InterPro" id="IPR013154">
    <property type="entry name" value="ADH-like_N"/>
</dbReference>
<dbReference type="RefSeq" id="WP_067368148.1">
    <property type="nucleotide sequence ID" value="NZ_JBIUBN010000038.1"/>
</dbReference>
<gene>
    <name evidence="2" type="ORF">AWW66_19080</name>
</gene>
<dbReference type="Gene3D" id="3.40.50.720">
    <property type="entry name" value="NAD(P)-binding Rossmann-like Domain"/>
    <property type="match status" value="1"/>
</dbReference>
<dbReference type="InterPro" id="IPR052733">
    <property type="entry name" value="Chloroplast_QOR"/>
</dbReference>
<dbReference type="Gene3D" id="3.90.180.10">
    <property type="entry name" value="Medium-chain alcohol dehydrogenases, catalytic domain"/>
    <property type="match status" value="1"/>
</dbReference>
<dbReference type="SUPFAM" id="SSF51735">
    <property type="entry name" value="NAD(P)-binding Rossmann-fold domains"/>
    <property type="match status" value="1"/>
</dbReference>
<dbReference type="Pfam" id="PF13602">
    <property type="entry name" value="ADH_zinc_N_2"/>
    <property type="match status" value="1"/>
</dbReference>
<dbReference type="InterPro" id="IPR036291">
    <property type="entry name" value="NAD(P)-bd_dom_sf"/>
</dbReference>
<keyword evidence="3" id="KW-1185">Reference proteome</keyword>
<dbReference type="InterPro" id="IPR002364">
    <property type="entry name" value="Quin_OxRdtase/zeta-crystal_CS"/>
</dbReference>
<dbReference type="Pfam" id="PF08240">
    <property type="entry name" value="ADH_N"/>
    <property type="match status" value="1"/>
</dbReference>
<proteinExistence type="predicted"/>
<organism evidence="2 3">
    <name type="scientific">Micromonospora rosaria</name>
    <dbReference type="NCBI Taxonomy" id="47874"/>
    <lineage>
        <taxon>Bacteria</taxon>
        <taxon>Bacillati</taxon>
        <taxon>Actinomycetota</taxon>
        <taxon>Actinomycetes</taxon>
        <taxon>Micromonosporales</taxon>
        <taxon>Micromonosporaceae</taxon>
        <taxon>Micromonospora</taxon>
    </lineage>
</organism>
<evidence type="ECO:0000313" key="2">
    <source>
        <dbReference type="EMBL" id="KXK60390.1"/>
    </source>
</evidence>
<dbReference type="InterPro" id="IPR020843">
    <property type="entry name" value="ER"/>
</dbReference>
<dbReference type="CDD" id="cd05289">
    <property type="entry name" value="MDR_like_2"/>
    <property type="match status" value="1"/>
</dbReference>
<dbReference type="EMBL" id="LRQV01000073">
    <property type="protein sequence ID" value="KXK60390.1"/>
    <property type="molecule type" value="Genomic_DNA"/>
</dbReference>
<accession>A0A136PPE4</accession>
<dbReference type="Proteomes" id="UP000070620">
    <property type="component" value="Unassembled WGS sequence"/>
</dbReference>
<dbReference type="PROSITE" id="PS01162">
    <property type="entry name" value="QOR_ZETA_CRYSTAL"/>
    <property type="match status" value="1"/>
</dbReference>
<reference evidence="2 3" key="1">
    <citation type="submission" date="2016-01" db="EMBL/GenBank/DDBJ databases">
        <title>Whole genome sequence and analysis of Micromonospora rosaria DSM 803, which can produce antibacterial substance rosamicin.</title>
        <authorList>
            <person name="Yang H."/>
            <person name="He X."/>
            <person name="Zhu D."/>
        </authorList>
    </citation>
    <scope>NUCLEOTIDE SEQUENCE [LARGE SCALE GENOMIC DNA]</scope>
    <source>
        <strain evidence="2 3">DSM 803</strain>
    </source>
</reference>